<dbReference type="Gene3D" id="1.20.1250.20">
    <property type="entry name" value="MFS general substrate transporter like domains"/>
    <property type="match status" value="1"/>
</dbReference>
<dbReference type="Pfam" id="PF00854">
    <property type="entry name" value="PTR2"/>
    <property type="match status" value="1"/>
</dbReference>
<dbReference type="AlphaFoldDB" id="A0A9R1P9M5"/>
<name>A0A9R1P9M5_TRITD</name>
<feature type="transmembrane region" description="Helical" evidence="6">
    <location>
        <begin position="75"/>
        <end position="94"/>
    </location>
</feature>
<organism evidence="7 8">
    <name type="scientific">Triticum turgidum subsp. durum</name>
    <name type="common">Durum wheat</name>
    <name type="synonym">Triticum durum</name>
    <dbReference type="NCBI Taxonomy" id="4567"/>
    <lineage>
        <taxon>Eukaryota</taxon>
        <taxon>Viridiplantae</taxon>
        <taxon>Streptophyta</taxon>
        <taxon>Embryophyta</taxon>
        <taxon>Tracheophyta</taxon>
        <taxon>Spermatophyta</taxon>
        <taxon>Magnoliopsida</taxon>
        <taxon>Liliopsida</taxon>
        <taxon>Poales</taxon>
        <taxon>Poaceae</taxon>
        <taxon>BOP clade</taxon>
        <taxon>Pooideae</taxon>
        <taxon>Triticodae</taxon>
        <taxon>Triticeae</taxon>
        <taxon>Triticinae</taxon>
        <taxon>Triticum</taxon>
    </lineage>
</organism>
<dbReference type="EMBL" id="LT934113">
    <property type="protein sequence ID" value="VAH39365.1"/>
    <property type="molecule type" value="Genomic_DNA"/>
</dbReference>
<evidence type="ECO:0000313" key="8">
    <source>
        <dbReference type="Proteomes" id="UP000324705"/>
    </source>
</evidence>
<feature type="transmembrane region" description="Helical" evidence="6">
    <location>
        <begin position="313"/>
        <end position="332"/>
    </location>
</feature>
<protein>
    <submittedName>
        <fullName evidence="7">Uncharacterized protein</fullName>
    </submittedName>
</protein>
<feature type="transmembrane region" description="Helical" evidence="6">
    <location>
        <begin position="182"/>
        <end position="203"/>
    </location>
</feature>
<comment type="subcellular location">
    <subcellularLocation>
        <location evidence="1">Membrane</location>
        <topology evidence="1">Multi-pass membrane protein</topology>
    </subcellularLocation>
</comment>
<keyword evidence="4 6" id="KW-1133">Transmembrane helix</keyword>
<keyword evidence="8" id="KW-1185">Reference proteome</keyword>
<proteinExistence type="inferred from homology"/>
<sequence length="420" mass="46353">MITLASTIPTQQTSSLDNDYSSHPSSVKVAFFYISLYLIAIAQGADKPCGLAFAADQFDPDHPQECAARCSFFNWWYFSIAIGIAVAVALVSYIQENLGWGIGFGSLCVIMISAFIVFLLGSPSYRLYAPTPGSQSPFTRLAHNIATLFRSLSFSFGTIRQHHPKDGDDTTKSEEVRSVLRLLPIWTACLAYGVVFAHIMTFFNKQGRTLDRRLFGSLELPPAALQTFGPAAILLFVPIYDRVLVPALRCMTGNPSGLTPLQRVGTVMVVSLATMCVAALVEARRLETAHEYGLVDDARATVPMSWVWLVPQYVMIGVADVFAMVGMQEFFYDQMPSDLRSLGLALYFSVMGIGGFISGALISLIDRVTSSGGGDSWFADNLNRAHLDYFYWLLAGLSAIELVLYIRFTISYVYRHKSLH</sequence>
<evidence type="ECO:0000256" key="2">
    <source>
        <dbReference type="ARBA" id="ARBA00005982"/>
    </source>
</evidence>
<feature type="transmembrane region" description="Helical" evidence="6">
    <location>
        <begin position="100"/>
        <end position="120"/>
    </location>
</feature>
<evidence type="ECO:0000256" key="5">
    <source>
        <dbReference type="ARBA" id="ARBA00023136"/>
    </source>
</evidence>
<dbReference type="GO" id="GO:0022857">
    <property type="term" value="F:transmembrane transporter activity"/>
    <property type="evidence" value="ECO:0007669"/>
    <property type="project" value="InterPro"/>
</dbReference>
<evidence type="ECO:0000256" key="4">
    <source>
        <dbReference type="ARBA" id="ARBA00022989"/>
    </source>
</evidence>
<dbReference type="InterPro" id="IPR036259">
    <property type="entry name" value="MFS_trans_sf"/>
</dbReference>
<evidence type="ECO:0000313" key="7">
    <source>
        <dbReference type="EMBL" id="VAH39365.1"/>
    </source>
</evidence>
<dbReference type="InterPro" id="IPR000109">
    <property type="entry name" value="POT_fam"/>
</dbReference>
<keyword evidence="5 6" id="KW-0472">Membrane</keyword>
<evidence type="ECO:0000256" key="1">
    <source>
        <dbReference type="ARBA" id="ARBA00004141"/>
    </source>
</evidence>
<feature type="transmembrane region" description="Helical" evidence="6">
    <location>
        <begin position="389"/>
        <end position="414"/>
    </location>
</feature>
<dbReference type="PANTHER" id="PTHR11654">
    <property type="entry name" value="OLIGOPEPTIDE TRANSPORTER-RELATED"/>
    <property type="match status" value="1"/>
</dbReference>
<feature type="transmembrane region" description="Helical" evidence="6">
    <location>
        <begin position="344"/>
        <end position="365"/>
    </location>
</feature>
<gene>
    <name evidence="7" type="ORF">TRITD_2Av1G292980</name>
</gene>
<dbReference type="GO" id="GO:0016020">
    <property type="term" value="C:membrane"/>
    <property type="evidence" value="ECO:0007669"/>
    <property type="project" value="UniProtKB-SubCell"/>
</dbReference>
<accession>A0A9R1P9M5</accession>
<comment type="similarity">
    <text evidence="2">Belongs to the major facilitator superfamily. Proton-dependent oligopeptide transporter (POT/PTR) (TC 2.A.17) family.</text>
</comment>
<keyword evidence="3 6" id="KW-0812">Transmembrane</keyword>
<evidence type="ECO:0000256" key="3">
    <source>
        <dbReference type="ARBA" id="ARBA00022692"/>
    </source>
</evidence>
<dbReference type="Proteomes" id="UP000324705">
    <property type="component" value="Chromosome 2A"/>
</dbReference>
<dbReference type="FunFam" id="1.20.1250.20:FF:000410">
    <property type="entry name" value="POT family protein"/>
    <property type="match status" value="1"/>
</dbReference>
<dbReference type="OMA" id="FAHIMTF"/>
<dbReference type="Gramene" id="TRITD2Av1G292980.1">
    <property type="protein sequence ID" value="TRITD2Av1G292980.1"/>
    <property type="gene ID" value="TRITD2Av1G292980"/>
</dbReference>
<feature type="transmembrane region" description="Helical" evidence="6">
    <location>
        <begin position="223"/>
        <end position="240"/>
    </location>
</feature>
<dbReference type="SUPFAM" id="SSF103473">
    <property type="entry name" value="MFS general substrate transporter"/>
    <property type="match status" value="1"/>
</dbReference>
<reference evidence="7 8" key="1">
    <citation type="submission" date="2017-09" db="EMBL/GenBank/DDBJ databases">
        <authorList>
            <consortium name="International Durum Wheat Genome Sequencing Consortium (IDWGSC)"/>
            <person name="Milanesi L."/>
        </authorList>
    </citation>
    <scope>NUCLEOTIDE SEQUENCE [LARGE SCALE GENOMIC DNA]</scope>
    <source>
        <strain evidence="8">cv. Svevo</strain>
    </source>
</reference>
<evidence type="ECO:0000256" key="6">
    <source>
        <dbReference type="SAM" id="Phobius"/>
    </source>
</evidence>